<dbReference type="EMBL" id="SRLE01000005">
    <property type="protein sequence ID" value="TGD74601.1"/>
    <property type="molecule type" value="Genomic_DNA"/>
</dbReference>
<evidence type="ECO:0000256" key="3">
    <source>
        <dbReference type="ARBA" id="ARBA00022692"/>
    </source>
</evidence>
<evidence type="ECO:0000313" key="8">
    <source>
        <dbReference type="Proteomes" id="UP000298050"/>
    </source>
</evidence>
<comment type="similarity">
    <text evidence="2 6">Belongs to the 4-toluene sulfonate uptake permease (TSUP) (TC 2.A.102) family.</text>
</comment>
<evidence type="ECO:0000313" key="7">
    <source>
        <dbReference type="EMBL" id="TGD74601.1"/>
    </source>
</evidence>
<keyword evidence="3 6" id="KW-0812">Transmembrane</keyword>
<feature type="transmembrane region" description="Helical" evidence="6">
    <location>
        <begin position="229"/>
        <end position="247"/>
    </location>
</feature>
<comment type="subcellular location">
    <subcellularLocation>
        <location evidence="6">Cell membrane</location>
        <topology evidence="6">Multi-pass membrane protein</topology>
    </subcellularLocation>
    <subcellularLocation>
        <location evidence="1">Membrane</location>
        <topology evidence="1">Multi-pass membrane protein</topology>
    </subcellularLocation>
</comment>
<dbReference type="RefSeq" id="WP_135441559.1">
    <property type="nucleotide sequence ID" value="NZ_SRLE01000005.1"/>
</dbReference>
<evidence type="ECO:0000256" key="2">
    <source>
        <dbReference type="ARBA" id="ARBA00009142"/>
    </source>
</evidence>
<keyword evidence="6" id="KW-1003">Cell membrane</keyword>
<feature type="transmembrane region" description="Helical" evidence="6">
    <location>
        <begin position="116"/>
        <end position="135"/>
    </location>
</feature>
<evidence type="ECO:0000256" key="1">
    <source>
        <dbReference type="ARBA" id="ARBA00004141"/>
    </source>
</evidence>
<keyword evidence="5 6" id="KW-0472">Membrane</keyword>
<evidence type="ECO:0000256" key="6">
    <source>
        <dbReference type="RuleBase" id="RU363041"/>
    </source>
</evidence>
<dbReference type="InterPro" id="IPR002781">
    <property type="entry name" value="TM_pro_TauE-like"/>
</dbReference>
<feature type="transmembrane region" description="Helical" evidence="6">
    <location>
        <begin position="90"/>
        <end position="109"/>
    </location>
</feature>
<organism evidence="7 8">
    <name type="scientific">Mangrovimicrobium sediminis</name>
    <dbReference type="NCBI Taxonomy" id="2562682"/>
    <lineage>
        <taxon>Bacteria</taxon>
        <taxon>Pseudomonadati</taxon>
        <taxon>Pseudomonadota</taxon>
        <taxon>Gammaproteobacteria</taxon>
        <taxon>Cellvibrionales</taxon>
        <taxon>Halieaceae</taxon>
        <taxon>Mangrovimicrobium</taxon>
    </lineage>
</organism>
<keyword evidence="4 6" id="KW-1133">Transmembrane helix</keyword>
<name>A0A4Z0M549_9GAMM</name>
<feature type="transmembrane region" description="Helical" evidence="6">
    <location>
        <begin position="188"/>
        <end position="209"/>
    </location>
</feature>
<dbReference type="OrthoDB" id="457670at2"/>
<dbReference type="PANTHER" id="PTHR43483:SF3">
    <property type="entry name" value="MEMBRANE TRANSPORTER PROTEIN HI_0806-RELATED"/>
    <property type="match status" value="1"/>
</dbReference>
<dbReference type="AlphaFoldDB" id="A0A4Z0M549"/>
<keyword evidence="8" id="KW-1185">Reference proteome</keyword>
<protein>
    <recommendedName>
        <fullName evidence="6">Probable membrane transporter protein</fullName>
    </recommendedName>
</protein>
<feature type="transmembrane region" description="Helical" evidence="6">
    <location>
        <begin position="15"/>
        <end position="48"/>
    </location>
</feature>
<comment type="caution">
    <text evidence="7">The sequence shown here is derived from an EMBL/GenBank/DDBJ whole genome shotgun (WGS) entry which is preliminary data.</text>
</comment>
<dbReference type="Proteomes" id="UP000298050">
    <property type="component" value="Unassembled WGS sequence"/>
</dbReference>
<dbReference type="PANTHER" id="PTHR43483">
    <property type="entry name" value="MEMBRANE TRANSPORTER PROTEIN HI_0806-RELATED"/>
    <property type="match status" value="1"/>
</dbReference>
<dbReference type="Pfam" id="PF01925">
    <property type="entry name" value="TauE"/>
    <property type="match status" value="1"/>
</dbReference>
<accession>A0A4Z0M549</accession>
<sequence>MSEILALLGEWLPVILALLLTGAIAGVLAGLLGVGGGIVIVPVLYLVFQSLGMEPGSAMLVATGTSLLTIIPTSISSARAHHARGNVDTALLRLWVAPMVIAVICGSLLAARSGGLLLTAIFGTVAILVALNMLLRANAPAVFQSLPGVPGQMGMAGGIGFFSVMMGIGGGTLGVPTMTLCNVPTHRAVGTAAVFGLVIAVPGALVMLLQGVTPADAPAGTLGLVNLPGFAVIVPMTTLMAPLGVRLGAKLDGATLKRVFAVFLIIVGVRMLWQTFA</sequence>
<proteinExistence type="inferred from homology"/>
<evidence type="ECO:0000256" key="4">
    <source>
        <dbReference type="ARBA" id="ARBA00022989"/>
    </source>
</evidence>
<feature type="transmembrane region" description="Helical" evidence="6">
    <location>
        <begin position="155"/>
        <end position="176"/>
    </location>
</feature>
<feature type="transmembrane region" description="Helical" evidence="6">
    <location>
        <begin position="259"/>
        <end position="276"/>
    </location>
</feature>
<feature type="transmembrane region" description="Helical" evidence="6">
    <location>
        <begin position="60"/>
        <end position="78"/>
    </location>
</feature>
<evidence type="ECO:0000256" key="5">
    <source>
        <dbReference type="ARBA" id="ARBA00023136"/>
    </source>
</evidence>
<dbReference type="GO" id="GO:0005886">
    <property type="term" value="C:plasma membrane"/>
    <property type="evidence" value="ECO:0007669"/>
    <property type="project" value="UniProtKB-SubCell"/>
</dbReference>
<reference evidence="7 8" key="1">
    <citation type="submission" date="2019-04" db="EMBL/GenBank/DDBJ databases">
        <title>Taxonomy of novel Haliea sp. from mangrove soil of West Coast of India.</title>
        <authorList>
            <person name="Verma A."/>
            <person name="Kumar P."/>
            <person name="Krishnamurthi S."/>
        </authorList>
    </citation>
    <scope>NUCLEOTIDE SEQUENCE [LARGE SCALE GENOMIC DNA]</scope>
    <source>
        <strain evidence="7 8">SAOS-164</strain>
    </source>
</reference>
<gene>
    <name evidence="7" type="ORF">E4634_05200</name>
</gene>